<dbReference type="GO" id="GO:0042645">
    <property type="term" value="C:mitochondrial nucleoid"/>
    <property type="evidence" value="ECO:0007669"/>
    <property type="project" value="TreeGrafter"/>
</dbReference>
<name>A0A834YXN4_TETSI</name>
<keyword evidence="3" id="KW-1185">Reference proteome</keyword>
<dbReference type="PANTHER" id="PTHR10302:SF23">
    <property type="entry name" value="PROTEIN OSB4, CHLOROPLASTIC"/>
    <property type="match status" value="1"/>
</dbReference>
<evidence type="ECO:0000313" key="2">
    <source>
        <dbReference type="EMBL" id="KAF8396132.1"/>
    </source>
</evidence>
<accession>A0A834YXN4</accession>
<dbReference type="Proteomes" id="UP000655225">
    <property type="component" value="Unassembled WGS sequence"/>
</dbReference>
<dbReference type="EMBL" id="JABCRI010000012">
    <property type="protein sequence ID" value="KAF8396132.1"/>
    <property type="molecule type" value="Genomic_DNA"/>
</dbReference>
<dbReference type="OMA" id="WIDESTP"/>
<protein>
    <submittedName>
        <fullName evidence="2">Uncharacterized protein</fullName>
    </submittedName>
</protein>
<organism evidence="2 3">
    <name type="scientific">Tetracentron sinense</name>
    <name type="common">Spur-leaf</name>
    <dbReference type="NCBI Taxonomy" id="13715"/>
    <lineage>
        <taxon>Eukaryota</taxon>
        <taxon>Viridiplantae</taxon>
        <taxon>Streptophyta</taxon>
        <taxon>Embryophyta</taxon>
        <taxon>Tracheophyta</taxon>
        <taxon>Spermatophyta</taxon>
        <taxon>Magnoliopsida</taxon>
        <taxon>Trochodendrales</taxon>
        <taxon>Trochodendraceae</taxon>
        <taxon>Tetracentron</taxon>
    </lineage>
</organism>
<evidence type="ECO:0000256" key="1">
    <source>
        <dbReference type="SAM" id="MobiDB-lite"/>
    </source>
</evidence>
<reference evidence="2 3" key="1">
    <citation type="submission" date="2020-04" db="EMBL/GenBank/DDBJ databases">
        <title>Plant Genome Project.</title>
        <authorList>
            <person name="Zhang R.-G."/>
        </authorList>
    </citation>
    <scope>NUCLEOTIDE SEQUENCE [LARGE SCALE GENOMIC DNA]</scope>
    <source>
        <strain evidence="2">YNK0</strain>
        <tissue evidence="2">Leaf</tissue>
    </source>
</reference>
<dbReference type="OrthoDB" id="1078367at2759"/>
<proteinExistence type="predicted"/>
<feature type="region of interest" description="Disordered" evidence="1">
    <location>
        <begin position="207"/>
        <end position="231"/>
    </location>
</feature>
<comment type="caution">
    <text evidence="2">The sequence shown here is derived from an EMBL/GenBank/DDBJ whole genome shotgun (WGS) entry which is preliminary data.</text>
</comment>
<dbReference type="GO" id="GO:0003697">
    <property type="term" value="F:single-stranded DNA binding"/>
    <property type="evidence" value="ECO:0007669"/>
    <property type="project" value="InterPro"/>
</dbReference>
<feature type="compositionally biased region" description="Basic and acidic residues" evidence="1">
    <location>
        <begin position="567"/>
        <end position="581"/>
    </location>
</feature>
<gene>
    <name evidence="2" type="ORF">HHK36_017745</name>
</gene>
<sequence length="581" mass="65561">MSVAMNLYRTSARGISSPSTGKWLLQSVIVLQSSLYSTRTTNQKYSRKPKQEPLSFDTELPGFPTASKLTHKEVPDWPRPSEIPWQAKVANSVNLIGSVRMPVQFQASPDGKYWAGTIISQEKSADFPPLWIAMPSSKIGEGGLGFALILSVFLQLKLFCFLASGGLLELIMPSRYVELVLRKCFVALLDELHDELMRTPRTHQLEVEGRVANINDDDSDSDDDGDDEGDVGGTTVVMVRVCPLVVMKAICMNRNDMVLGNRIPVIFEGDLAHIAACHLKENDLVYIGGQISADPPPFPIEHGQANVQYQVARFSGISILVLEKKKNSIAKVKDDDSVNQSWNELLAKPHEWWDNRLKENNPTDAAFEHKDTGRFLWIDDSTPEWVQLKLESLTFDYKTKPKSQKRASMMKDGESVESSWRDLVRNPKQWRDHRKDKLNGLVNPRYPDFKHNDSGKSLWSSSAPKWALPILEGLEFDVQSPKMKQVKDDKGEGLKFGVQSPKSTQVKDNKGEGLWKNLVENPDRWWDNRSDKFNKKAPDFKHKDTGEGLWLDRSPAWVLPKLPPAKPKKDGAFGKRDTLLS</sequence>
<dbReference type="AlphaFoldDB" id="A0A834YXN4"/>
<dbReference type="GO" id="GO:0006264">
    <property type="term" value="P:mitochondrial DNA replication"/>
    <property type="evidence" value="ECO:0007669"/>
    <property type="project" value="TreeGrafter"/>
</dbReference>
<dbReference type="InterPro" id="IPR011344">
    <property type="entry name" value="ssDNA-bd"/>
</dbReference>
<evidence type="ECO:0000313" key="3">
    <source>
        <dbReference type="Proteomes" id="UP000655225"/>
    </source>
</evidence>
<feature type="region of interest" description="Disordered" evidence="1">
    <location>
        <begin position="560"/>
        <end position="581"/>
    </location>
</feature>
<feature type="compositionally biased region" description="Acidic residues" evidence="1">
    <location>
        <begin position="215"/>
        <end position="230"/>
    </location>
</feature>
<dbReference type="PANTHER" id="PTHR10302">
    <property type="entry name" value="SINGLE-STRANDED DNA-BINDING PROTEIN"/>
    <property type="match status" value="1"/>
</dbReference>